<keyword evidence="6 8" id="KW-1133">Transmembrane helix</keyword>
<evidence type="ECO:0000259" key="9">
    <source>
        <dbReference type="Pfam" id="PF13231"/>
    </source>
</evidence>
<evidence type="ECO:0000256" key="3">
    <source>
        <dbReference type="ARBA" id="ARBA00022676"/>
    </source>
</evidence>
<evidence type="ECO:0000256" key="5">
    <source>
        <dbReference type="ARBA" id="ARBA00022692"/>
    </source>
</evidence>
<feature type="transmembrane region" description="Helical" evidence="8">
    <location>
        <begin position="269"/>
        <end position="288"/>
    </location>
</feature>
<dbReference type="InterPro" id="IPR050297">
    <property type="entry name" value="LipidA_mod_glycosyltrf_83"/>
</dbReference>
<dbReference type="EMBL" id="LBRS01000001">
    <property type="protein sequence ID" value="KKQ02132.1"/>
    <property type="molecule type" value="Genomic_DNA"/>
</dbReference>
<evidence type="ECO:0000313" key="11">
    <source>
        <dbReference type="Proteomes" id="UP000034344"/>
    </source>
</evidence>
<protein>
    <recommendedName>
        <fullName evidence="9">Glycosyltransferase RgtA/B/C/D-like domain-containing protein</fullName>
    </recommendedName>
</protein>
<dbReference type="GO" id="GO:0005886">
    <property type="term" value="C:plasma membrane"/>
    <property type="evidence" value="ECO:0007669"/>
    <property type="project" value="UniProtKB-SubCell"/>
</dbReference>
<sequence>MMSFLFTKTPLLFLVQSFWRDEAFTYILAKKSIPEIIYLTSMDFNPPIYYILVHFWTKIFGSSEISIRSISFVFYWLTLYVVYLFLKNVFNFSKVKIIVYVLLTALNPFLIYYAFEARMYSLLAFIAALSFYAFITKKNKLYLISTLLGLYIHYFMVFTIFVQAVYKYIIHRKKKFTLSIFKNQILLALLFLPWLLYVSAHKSFLPAYFWIEKPTIKTILNFLFTTFTGSDKLLGVYFDYGILVSALFLTIIIVGAIKIKKTAKHNHLLLLLWSTGIPVLLIAVSYFIKPVYYPRYFIFCSVGLILLLAVSSEALPRIIKYIIVILLFTFSLHYQNYLVKYQKKSDYRRLYHEIKSLLKPQDEVYVTSELDYFTAQYYIDEYKVYIYGKSHEELPDYVGKILIPKNRLRYSLPRYPKKAFVITSDSQYDIRALF</sequence>
<dbReference type="Proteomes" id="UP000034344">
    <property type="component" value="Unassembled WGS sequence"/>
</dbReference>
<feature type="transmembrane region" description="Helical" evidence="8">
    <location>
        <begin position="294"/>
        <end position="311"/>
    </location>
</feature>
<evidence type="ECO:0000313" key="10">
    <source>
        <dbReference type="EMBL" id="KKQ02132.1"/>
    </source>
</evidence>
<keyword evidence="3" id="KW-0328">Glycosyltransferase</keyword>
<comment type="subcellular location">
    <subcellularLocation>
        <location evidence="1">Cell membrane</location>
        <topology evidence="1">Multi-pass membrane protein</topology>
    </subcellularLocation>
</comment>
<dbReference type="InterPro" id="IPR038731">
    <property type="entry name" value="RgtA/B/C-like"/>
</dbReference>
<reference evidence="10 11" key="1">
    <citation type="journal article" date="2015" name="Nature">
        <title>rRNA introns, odd ribosomes, and small enigmatic genomes across a large radiation of phyla.</title>
        <authorList>
            <person name="Brown C.T."/>
            <person name="Hug L.A."/>
            <person name="Thomas B.C."/>
            <person name="Sharon I."/>
            <person name="Castelle C.J."/>
            <person name="Singh A."/>
            <person name="Wilkins M.J."/>
            <person name="Williams K.H."/>
            <person name="Banfield J.F."/>
        </authorList>
    </citation>
    <scope>NUCLEOTIDE SEQUENCE [LARGE SCALE GENOMIC DNA]</scope>
</reference>
<keyword evidence="2" id="KW-1003">Cell membrane</keyword>
<organism evidence="10 11">
    <name type="scientific">Candidatus Roizmanbacteria bacterium GW2011_GWA2_36_23</name>
    <dbReference type="NCBI Taxonomy" id="1618480"/>
    <lineage>
        <taxon>Bacteria</taxon>
        <taxon>Candidatus Roizmaniibacteriota</taxon>
    </lineage>
</organism>
<feature type="transmembrane region" description="Helical" evidence="8">
    <location>
        <begin position="186"/>
        <end position="211"/>
    </location>
</feature>
<feature type="transmembrane region" description="Helical" evidence="8">
    <location>
        <begin position="237"/>
        <end position="257"/>
    </location>
</feature>
<feature type="domain" description="Glycosyltransferase RgtA/B/C/D-like" evidence="9">
    <location>
        <begin position="46"/>
        <end position="197"/>
    </location>
</feature>
<dbReference type="AlphaFoldDB" id="A0A0G0E9G5"/>
<keyword evidence="7 8" id="KW-0472">Membrane</keyword>
<evidence type="ECO:0000256" key="2">
    <source>
        <dbReference type="ARBA" id="ARBA00022475"/>
    </source>
</evidence>
<dbReference type="Pfam" id="PF13231">
    <property type="entry name" value="PMT_2"/>
    <property type="match status" value="1"/>
</dbReference>
<keyword evidence="5 8" id="KW-0812">Transmembrane</keyword>
<evidence type="ECO:0000256" key="1">
    <source>
        <dbReference type="ARBA" id="ARBA00004651"/>
    </source>
</evidence>
<feature type="transmembrane region" description="Helical" evidence="8">
    <location>
        <begin position="97"/>
        <end position="115"/>
    </location>
</feature>
<feature type="transmembrane region" description="Helical" evidence="8">
    <location>
        <begin position="120"/>
        <end position="135"/>
    </location>
</feature>
<gene>
    <name evidence="10" type="ORF">US11_C0001G0091</name>
</gene>
<dbReference type="STRING" id="1618480.US11_C0001G0091"/>
<evidence type="ECO:0000256" key="4">
    <source>
        <dbReference type="ARBA" id="ARBA00022679"/>
    </source>
</evidence>
<dbReference type="PANTHER" id="PTHR33908">
    <property type="entry name" value="MANNOSYLTRANSFERASE YKCB-RELATED"/>
    <property type="match status" value="1"/>
</dbReference>
<name>A0A0G0E9G5_9BACT</name>
<feature type="transmembrane region" description="Helical" evidence="8">
    <location>
        <begin position="141"/>
        <end position="166"/>
    </location>
</feature>
<comment type="caution">
    <text evidence="10">The sequence shown here is derived from an EMBL/GenBank/DDBJ whole genome shotgun (WGS) entry which is preliminary data.</text>
</comment>
<evidence type="ECO:0000256" key="6">
    <source>
        <dbReference type="ARBA" id="ARBA00022989"/>
    </source>
</evidence>
<dbReference type="GO" id="GO:0016763">
    <property type="term" value="F:pentosyltransferase activity"/>
    <property type="evidence" value="ECO:0007669"/>
    <property type="project" value="TreeGrafter"/>
</dbReference>
<keyword evidence="4" id="KW-0808">Transferase</keyword>
<evidence type="ECO:0000256" key="8">
    <source>
        <dbReference type="SAM" id="Phobius"/>
    </source>
</evidence>
<dbReference type="GO" id="GO:0009103">
    <property type="term" value="P:lipopolysaccharide biosynthetic process"/>
    <property type="evidence" value="ECO:0007669"/>
    <property type="project" value="UniProtKB-ARBA"/>
</dbReference>
<evidence type="ECO:0000256" key="7">
    <source>
        <dbReference type="ARBA" id="ARBA00023136"/>
    </source>
</evidence>
<proteinExistence type="predicted"/>
<accession>A0A0G0E9G5</accession>
<feature type="transmembrane region" description="Helical" evidence="8">
    <location>
        <begin position="65"/>
        <end position="85"/>
    </location>
</feature>
<feature type="transmembrane region" description="Helical" evidence="8">
    <location>
        <begin position="318"/>
        <end position="334"/>
    </location>
</feature>
<dbReference type="PANTHER" id="PTHR33908:SF11">
    <property type="entry name" value="MEMBRANE PROTEIN"/>
    <property type="match status" value="1"/>
</dbReference>